<protein>
    <submittedName>
        <fullName evidence="6">Desert hedgehog protein</fullName>
    </submittedName>
</protein>
<dbReference type="InterPro" id="IPR003587">
    <property type="entry name" value="Hint_dom_N"/>
</dbReference>
<dbReference type="GO" id="GO:0020037">
    <property type="term" value="F:heme binding"/>
    <property type="evidence" value="ECO:0007669"/>
    <property type="project" value="InterPro"/>
</dbReference>
<keyword evidence="3" id="KW-0812">Transmembrane</keyword>
<evidence type="ECO:0000313" key="7">
    <source>
        <dbReference type="Proteomes" id="UP001153069"/>
    </source>
</evidence>
<name>A0A9N8H4X3_9STRA</name>
<dbReference type="PANTHER" id="PTHR11889">
    <property type="entry name" value="HEDGEHOG"/>
    <property type="match status" value="1"/>
</dbReference>
<feature type="region of interest" description="Disordered" evidence="2">
    <location>
        <begin position="323"/>
        <end position="360"/>
    </location>
</feature>
<keyword evidence="3" id="KW-1133">Transmembrane helix</keyword>
<dbReference type="GO" id="GO:0016540">
    <property type="term" value="P:protein autoprocessing"/>
    <property type="evidence" value="ECO:0007669"/>
    <property type="project" value="InterPro"/>
</dbReference>
<dbReference type="Pfam" id="PF01079">
    <property type="entry name" value="Hint"/>
    <property type="match status" value="1"/>
</dbReference>
<evidence type="ECO:0000259" key="5">
    <source>
        <dbReference type="SMART" id="SM00306"/>
    </source>
</evidence>
<dbReference type="Gene3D" id="2.170.16.10">
    <property type="entry name" value="Hedgehog/Intein (Hint) domain"/>
    <property type="match status" value="1"/>
</dbReference>
<feature type="compositionally biased region" description="Low complexity" evidence="2">
    <location>
        <begin position="330"/>
        <end position="339"/>
    </location>
</feature>
<dbReference type="Pfam" id="PF00141">
    <property type="entry name" value="peroxidase"/>
    <property type="match status" value="1"/>
</dbReference>
<dbReference type="SUPFAM" id="SSF48113">
    <property type="entry name" value="Heme-dependent peroxidases"/>
    <property type="match status" value="1"/>
</dbReference>
<dbReference type="InterPro" id="IPR036844">
    <property type="entry name" value="Hint_dom_sf"/>
</dbReference>
<evidence type="ECO:0000256" key="2">
    <source>
        <dbReference type="SAM" id="MobiDB-lite"/>
    </source>
</evidence>
<dbReference type="InterPro" id="IPR010255">
    <property type="entry name" value="Haem_peroxidase_sf"/>
</dbReference>
<feature type="signal peptide" evidence="4">
    <location>
        <begin position="1"/>
        <end position="27"/>
    </location>
</feature>
<dbReference type="SUPFAM" id="SSF51294">
    <property type="entry name" value="Hedgehog/intein (Hint) domain"/>
    <property type="match status" value="1"/>
</dbReference>
<comment type="caution">
    <text evidence="6">The sequence shown here is derived from an EMBL/GenBank/DDBJ whole genome shotgun (WGS) entry which is preliminary data.</text>
</comment>
<dbReference type="Gene3D" id="1.10.420.10">
    <property type="entry name" value="Peroxidase, domain 2"/>
    <property type="match status" value="1"/>
</dbReference>
<keyword evidence="3" id="KW-0472">Membrane</keyword>
<dbReference type="CDD" id="cd00081">
    <property type="entry name" value="Hint"/>
    <property type="match status" value="1"/>
</dbReference>
<feature type="domain" description="Hint" evidence="5">
    <location>
        <begin position="360"/>
        <end position="462"/>
    </location>
</feature>
<dbReference type="InterPro" id="IPR002016">
    <property type="entry name" value="Haem_peroxidase"/>
</dbReference>
<feature type="transmembrane region" description="Helical" evidence="3">
    <location>
        <begin position="585"/>
        <end position="606"/>
    </location>
</feature>
<sequence>MMFYNSILSGMFACLFLCCPRHTYVHAQDVNTFYQVHDLVRNGFGDSNFKTIVRLAFHDAMGGVDGRLQESDSEHNGLLGVLEDLGDLYDDNQADLSPLGRSDFFAWAYISAFYLTVPGNPPWVPLNFGRADVGNGASEDKPPGGEFGSPDHSAVLSYFSSNFGFSENDAAIILGAHTLGGADTGNSGFTGDWTDTPDTFDSEYYETMEDPGGSGRWEQVEEGDVFQWRWGCNGGGGCRDLMLNVDMSLMFDITYDSEGRAILPAGSSCDSDRIFDDCFPRRSGGTEDVVSEFSGGGNDDSFRSQFAEVYGRLIDRVKTSSSLSSISQPGDWPNGLGDLNDGDGGDGGDGGGNDNPDGSGVCFSGIDTVEVESRGRIPMKDLKVGDLVRSGPSKSDWEPIYGFGHLHPTKSAAYLQIHTEGNRTPLELTGNHLIYSVVQSTLESKLIPAAQLKPGDFVEVVEVISEGDNEAVHDVHLHSVTVTKITKVKRRGLYMPLTPSGRILVNGVVSSCYVSLNAELPPSVAESSSWFLSESAVLHWWLAPHRIAVMAGLSGSFMDDMDENGYLQWLMYGKKLAEYAEDQGLMIQVGLIGFPLLVVLAVINLLEALVGAAGVPKLIFWLLVIVWLICTICTGTTTVQVGHGKPMHINTSTCTCTGKDRNKSSLL</sequence>
<dbReference type="InterPro" id="IPR050387">
    <property type="entry name" value="Hedgehog_Signaling"/>
</dbReference>
<dbReference type="PROSITE" id="PS00435">
    <property type="entry name" value="PEROXIDASE_1"/>
    <property type="match status" value="1"/>
</dbReference>
<dbReference type="AlphaFoldDB" id="A0A9N8H4X3"/>
<organism evidence="6 7">
    <name type="scientific">Seminavis robusta</name>
    <dbReference type="NCBI Taxonomy" id="568900"/>
    <lineage>
        <taxon>Eukaryota</taxon>
        <taxon>Sar</taxon>
        <taxon>Stramenopiles</taxon>
        <taxon>Ochrophyta</taxon>
        <taxon>Bacillariophyta</taxon>
        <taxon>Bacillariophyceae</taxon>
        <taxon>Bacillariophycidae</taxon>
        <taxon>Naviculales</taxon>
        <taxon>Naviculaceae</taxon>
        <taxon>Seminavis</taxon>
    </lineage>
</organism>
<feature type="transmembrane region" description="Helical" evidence="3">
    <location>
        <begin position="618"/>
        <end position="639"/>
    </location>
</feature>
<dbReference type="CDD" id="cd00314">
    <property type="entry name" value="plant_peroxidase_like"/>
    <property type="match status" value="1"/>
</dbReference>
<comment type="similarity">
    <text evidence="1">Belongs to the peroxidase family.</text>
</comment>
<dbReference type="OrthoDB" id="5212at2759"/>
<dbReference type="Proteomes" id="UP001153069">
    <property type="component" value="Unassembled WGS sequence"/>
</dbReference>
<dbReference type="GO" id="GO:0004601">
    <property type="term" value="F:peroxidase activity"/>
    <property type="evidence" value="ECO:0007669"/>
    <property type="project" value="InterPro"/>
</dbReference>
<evidence type="ECO:0000256" key="4">
    <source>
        <dbReference type="SAM" id="SignalP"/>
    </source>
</evidence>
<dbReference type="EMBL" id="CAICTM010000059">
    <property type="protein sequence ID" value="CAB9499420.1"/>
    <property type="molecule type" value="Genomic_DNA"/>
</dbReference>
<accession>A0A9N8H4X3</accession>
<dbReference type="SMART" id="SM00306">
    <property type="entry name" value="HintN"/>
    <property type="match status" value="1"/>
</dbReference>
<reference evidence="6" key="1">
    <citation type="submission" date="2020-06" db="EMBL/GenBank/DDBJ databases">
        <authorList>
            <consortium name="Plant Systems Biology data submission"/>
        </authorList>
    </citation>
    <scope>NUCLEOTIDE SEQUENCE</scope>
    <source>
        <strain evidence="6">D6</strain>
    </source>
</reference>
<dbReference type="PRINTS" id="PR00458">
    <property type="entry name" value="PEROXIDASE"/>
</dbReference>
<evidence type="ECO:0000256" key="1">
    <source>
        <dbReference type="RuleBase" id="RU004241"/>
    </source>
</evidence>
<dbReference type="InterPro" id="IPR019793">
    <property type="entry name" value="Peroxidases_heam-ligand_BS"/>
</dbReference>
<keyword evidence="7" id="KW-1185">Reference proteome</keyword>
<feature type="chain" id="PRO_5040112188" evidence="4">
    <location>
        <begin position="28"/>
        <end position="667"/>
    </location>
</feature>
<dbReference type="InterPro" id="IPR001767">
    <property type="entry name" value="Hedgehog_Hint"/>
</dbReference>
<evidence type="ECO:0000313" key="6">
    <source>
        <dbReference type="EMBL" id="CAB9499420.1"/>
    </source>
</evidence>
<evidence type="ECO:0000256" key="3">
    <source>
        <dbReference type="SAM" id="Phobius"/>
    </source>
</evidence>
<dbReference type="PANTHER" id="PTHR11889:SF31">
    <property type="entry name" value="PROTEIN HEDGEHOG"/>
    <property type="match status" value="1"/>
</dbReference>
<proteinExistence type="inferred from homology"/>
<dbReference type="GO" id="GO:0006979">
    <property type="term" value="P:response to oxidative stress"/>
    <property type="evidence" value="ECO:0007669"/>
    <property type="project" value="InterPro"/>
</dbReference>
<keyword evidence="4" id="KW-0732">Signal</keyword>
<gene>
    <name evidence="6" type="ORF">SEMRO_60_G034730.1</name>
</gene>